<dbReference type="Gene3D" id="3.30.420.10">
    <property type="entry name" value="Ribonuclease H-like superfamily/Ribonuclease H"/>
    <property type="match status" value="1"/>
</dbReference>
<keyword evidence="2 11" id="KW-0963">Cytoplasm</keyword>
<dbReference type="InterPro" id="IPR044923">
    <property type="entry name" value="PolC_middle_finger_sf"/>
</dbReference>
<dbReference type="InterPro" id="IPR004805">
    <property type="entry name" value="DnaE2/DnaE/PolC"/>
</dbReference>
<evidence type="ECO:0000256" key="6">
    <source>
        <dbReference type="ARBA" id="ARBA00022722"/>
    </source>
</evidence>
<evidence type="ECO:0000256" key="7">
    <source>
        <dbReference type="ARBA" id="ARBA00022801"/>
    </source>
</evidence>
<dbReference type="InterPro" id="IPR028112">
    <property type="entry name" value="DNA_PolC-type_N_I"/>
</dbReference>
<evidence type="ECO:0000259" key="13">
    <source>
        <dbReference type="SMART" id="SM00481"/>
    </source>
</evidence>
<keyword evidence="7 11" id="KW-0378">Hydrolase</keyword>
<evidence type="ECO:0000256" key="5">
    <source>
        <dbReference type="ARBA" id="ARBA00022705"/>
    </source>
</evidence>
<keyword evidence="15" id="KW-1185">Reference proteome</keyword>
<comment type="subcellular location">
    <subcellularLocation>
        <location evidence="11">Cytoplasm</location>
    </subcellularLocation>
</comment>
<dbReference type="RefSeq" id="WP_053946397.1">
    <property type="nucleotide sequence ID" value="NZ_CP012622.1"/>
</dbReference>
<comment type="catalytic activity">
    <reaction evidence="10 11">
        <text>DNA(n) + a 2'-deoxyribonucleoside 5'-triphosphate = DNA(n+1) + diphosphate</text>
        <dbReference type="Rhea" id="RHEA:22508"/>
        <dbReference type="Rhea" id="RHEA-COMP:17339"/>
        <dbReference type="Rhea" id="RHEA-COMP:17340"/>
        <dbReference type="ChEBI" id="CHEBI:33019"/>
        <dbReference type="ChEBI" id="CHEBI:61560"/>
        <dbReference type="ChEBI" id="CHEBI:173112"/>
        <dbReference type="EC" id="2.7.7.7"/>
    </reaction>
</comment>
<comment type="function">
    <text evidence="1 11">Required for replicative DNA synthesis. This DNA polymerase also exhibits 3' to 5' exonuclease activity.</text>
</comment>
<organism evidence="14 15">
    <name type="scientific">Spiroplasma cantharicola</name>
    <dbReference type="NCBI Taxonomy" id="362837"/>
    <lineage>
        <taxon>Bacteria</taxon>
        <taxon>Bacillati</taxon>
        <taxon>Mycoplasmatota</taxon>
        <taxon>Mollicutes</taxon>
        <taxon>Entomoplasmatales</taxon>
        <taxon>Spiroplasmataceae</taxon>
        <taxon>Spiroplasma</taxon>
    </lineage>
</organism>
<keyword evidence="5 11" id="KW-0235">DNA replication</keyword>
<dbReference type="SMART" id="SM00479">
    <property type="entry name" value="EXOIII"/>
    <property type="match status" value="1"/>
</dbReference>
<dbReference type="InterPro" id="IPR003141">
    <property type="entry name" value="Pol/His_phosphatase_N"/>
</dbReference>
<dbReference type="Gene3D" id="1.10.150.700">
    <property type="entry name" value="PolC, middle finger domain"/>
    <property type="match status" value="2"/>
</dbReference>
<evidence type="ECO:0000313" key="15">
    <source>
        <dbReference type="Proteomes" id="UP000063919"/>
    </source>
</evidence>
<dbReference type="CDD" id="cd06127">
    <property type="entry name" value="DEDDh"/>
    <property type="match status" value="1"/>
</dbReference>
<dbReference type="Pfam" id="PF17657">
    <property type="entry name" value="DNA_pol3_finger"/>
    <property type="match status" value="1"/>
</dbReference>
<dbReference type="NCBIfam" id="TIGR00573">
    <property type="entry name" value="dnaq"/>
    <property type="match status" value="1"/>
</dbReference>
<reference evidence="14 15" key="1">
    <citation type="journal article" date="2015" name="Genome Announc.">
        <title>Complete Genome Sequence of Spiroplasma cantharicola CC-1T (DSM 21588), a Bacterium Isolated from Soldier Beetle (Cantharis carolinus).</title>
        <authorList>
            <person name="Lo W.S."/>
            <person name="Liu P.Y."/>
            <person name="Kuo C.H."/>
        </authorList>
    </citation>
    <scope>NUCLEOTIDE SEQUENCE [LARGE SCALE GENOMIC DNA]</scope>
    <source>
        <strain evidence="14 15">CC-1</strain>
    </source>
</reference>
<dbReference type="GO" id="GO:0006261">
    <property type="term" value="P:DNA-templated DNA replication"/>
    <property type="evidence" value="ECO:0007669"/>
    <property type="project" value="UniProtKB-UniRule"/>
</dbReference>
<dbReference type="KEGG" id="scj:SCANT_v1c07380"/>
<dbReference type="STRING" id="362837.SCANT_v1c07380"/>
<dbReference type="GO" id="GO:0008408">
    <property type="term" value="F:3'-5' exonuclease activity"/>
    <property type="evidence" value="ECO:0007669"/>
    <property type="project" value="UniProtKB-UniRule"/>
</dbReference>
<dbReference type="HAMAP" id="MF_00356">
    <property type="entry name" value="DNApol_PolC"/>
    <property type="match status" value="1"/>
</dbReference>
<feature type="domain" description="Polymerase/histidinol phosphatase N-terminal" evidence="13">
    <location>
        <begin position="343"/>
        <end position="418"/>
    </location>
</feature>
<dbReference type="Pfam" id="PF14480">
    <property type="entry name" value="DNA_pol3_a_NI"/>
    <property type="match status" value="1"/>
</dbReference>
<dbReference type="InterPro" id="IPR012337">
    <property type="entry name" value="RNaseH-like_sf"/>
</dbReference>
<evidence type="ECO:0000256" key="10">
    <source>
        <dbReference type="ARBA" id="ARBA00049244"/>
    </source>
</evidence>
<name>A0A0M3SJF5_9MOLU</name>
<evidence type="ECO:0000256" key="8">
    <source>
        <dbReference type="ARBA" id="ARBA00022839"/>
    </source>
</evidence>
<evidence type="ECO:0000259" key="12">
    <source>
        <dbReference type="SMART" id="SM00479"/>
    </source>
</evidence>
<dbReference type="GO" id="GO:0003677">
    <property type="term" value="F:DNA binding"/>
    <property type="evidence" value="ECO:0007669"/>
    <property type="project" value="UniProtKB-UniRule"/>
</dbReference>
<sequence length="1483" mass="170118">MHKQVKDMFESLNIFLSEEEESYFSEAHFYQEAEFSQSANKLRVFIKLKDFLPIHLLHKIESIMLTNTLVSTKLNFWVDSELYSKELIWNHIEYVKEQKAEVKTGTIKILTPSNVDYSKEHRMVFFNVSNETEKSLLEEHKEYYKNKLLKYGFRNLDLKIRVKENLETDVLESIREKYEKASHYIANTQKSNTDINSYTSPSRQKYKSNNDILNIATYESIVDLEEDAQNVTIHGQVISKNVRKSKAGRNVYNIAITDGTSSVMCIFFQRNNEPTFFDEITEETKNSLIGFENQIINKGDWVSFNGNFNYSSFDKSYIFYISKYKKIESKTVYRKDESKVKRVELHTHTKMSVMDGVSSAKDYIDCAKRFGWKAIAITDHLNVQTFPDAYYSLLSANKGVSEEEKLKLIYGSELVMLNDDSWIIKNPTGKKLREAKFVVFDLETTGLSPEFDEIIEFGANVYDYAKGTSKKYDILIKPKKPLKKFTTDLTGITTEMLEDKNSIEVEFKNIMEIIEDGILIAHNANFDFNFLQSFAKKLGYGELKNTIIDTLALGRLLQPRLKNHRLGTVAKAYQILYDEKIAHRADYDAEVLTNMYEHMWTEAKKITSIDVDSDWNKFNKSKYENENFKRSRGYHINVLVKNQQGLKDLYKLISYSHTESFLGSPKVFQSKILEIKSKNNILVGSGCVNGLVFENARTGTFKMLEESIDFFDYIEIQPLSVYKKLIQTEDLTMDELKTIILKIIEVAKKLNKTIVATSDAHYVDPELKKIRDIYINTKGLGGAYHPLYDFKQRVKDNPDQHLRTTKEMLEEFNWLENSELINEIVIENPNKIADLIDANIVPIKTGSYPPNIENVDKLLTDECYKNAKSLYGELLPEIVKERLEKELLSIIKHGFAVVYWISHLLVKKSNDDGYLVGSRGSVGSSFVATASLITEVNPLKPHYRCIECKYSDFETPEEIKCGYDLPEKLCPKCNTKLLGDGHDIPFETFLGFDGDKVPDIDLNFSGEYQPIAHNFTKEIFGENNVFRAGTISTVAEKTAYGFTLGYFEKQSQNIDLIRKAEIERLASLSTGVKRTTGQHPGGIIILPKEYEIEDFTPVNYPADDNESDWKTTHFDFHSIHDNLLKMDILGHVDPTALRMLYDLTGFDPIKVPTDDKAVYSLFSELSALKIDADSILGETTGAIGLPEFGTQFVRNMLKETKPQNFADLVQISGLSHGTDVYVGNAQSLIKEGVANISQVIGCRDDIMVYLMSKGLDSSSSFNIMESVRKGKGLSKEWINLMKENNVPEWYINSCLKIKYMFPKAHATAYVLMAYRVAWYKIYYPEEYYAVWFSTRADFFDLETVLKGKDAVVKTIEDIKYRQNNKLPVTAKENALITIYEVILEMFARGIEISNIDFNISEGEKFVITKNNDGKKILVPSFNVIDSLGVAVANSIVNARKERQITSVNDLKMRTQVTQTQIEIFNKLKVTDKLKDDEQLSFDF</sequence>
<dbReference type="InterPro" id="IPR040982">
    <property type="entry name" value="DNA_pol3_finger"/>
</dbReference>
<dbReference type="CDD" id="cd04484">
    <property type="entry name" value="polC_OBF"/>
    <property type="match status" value="1"/>
</dbReference>
<dbReference type="Proteomes" id="UP000063919">
    <property type="component" value="Chromosome"/>
</dbReference>
<dbReference type="SUPFAM" id="SSF53098">
    <property type="entry name" value="Ribonuclease H-like"/>
    <property type="match status" value="1"/>
</dbReference>
<keyword evidence="8 11" id="KW-0269">Exonuclease</keyword>
<dbReference type="InterPro" id="IPR006054">
    <property type="entry name" value="DnaQ"/>
</dbReference>
<dbReference type="GO" id="GO:0005737">
    <property type="term" value="C:cytoplasm"/>
    <property type="evidence" value="ECO:0007669"/>
    <property type="project" value="UniProtKB-SubCell"/>
</dbReference>
<dbReference type="GO" id="GO:0003887">
    <property type="term" value="F:DNA-directed DNA polymerase activity"/>
    <property type="evidence" value="ECO:0007669"/>
    <property type="project" value="UniProtKB-UniRule"/>
</dbReference>
<dbReference type="InterPro" id="IPR011708">
    <property type="entry name" value="DNA_pol3_alpha_NTPase_dom"/>
</dbReference>
<dbReference type="InterPro" id="IPR029460">
    <property type="entry name" value="DNAPol_HHH"/>
</dbReference>
<dbReference type="NCBIfam" id="TIGR01405">
    <property type="entry name" value="polC_Gram_pos"/>
    <property type="match status" value="1"/>
</dbReference>
<dbReference type="OrthoDB" id="9804290at2"/>
<dbReference type="Pfam" id="PF07733">
    <property type="entry name" value="DNA_pol3_alpha"/>
    <property type="match status" value="1"/>
</dbReference>
<dbReference type="PANTHER" id="PTHR32294:SF5">
    <property type="entry name" value="DNA POLYMERASE III POLC-TYPE"/>
    <property type="match status" value="1"/>
</dbReference>
<evidence type="ECO:0000256" key="2">
    <source>
        <dbReference type="ARBA" id="ARBA00022490"/>
    </source>
</evidence>
<dbReference type="SMART" id="SM00481">
    <property type="entry name" value="POLIIIAc"/>
    <property type="match status" value="1"/>
</dbReference>
<evidence type="ECO:0000256" key="4">
    <source>
        <dbReference type="ARBA" id="ARBA00022695"/>
    </source>
</evidence>
<dbReference type="InterPro" id="IPR012340">
    <property type="entry name" value="NA-bd_OB-fold"/>
</dbReference>
<dbReference type="Gene3D" id="3.20.20.140">
    <property type="entry name" value="Metal-dependent hydrolases"/>
    <property type="match status" value="2"/>
</dbReference>
<keyword evidence="6 11" id="KW-0540">Nuclease</keyword>
<accession>A0A0M3SJF5</accession>
<dbReference type="PATRIC" id="fig|362837.3.peg.754"/>
<proteinExistence type="inferred from homology"/>
<evidence type="ECO:0000256" key="3">
    <source>
        <dbReference type="ARBA" id="ARBA00022679"/>
    </source>
</evidence>
<dbReference type="Gene3D" id="3.30.1900.20">
    <property type="match status" value="2"/>
</dbReference>
<evidence type="ECO:0000256" key="11">
    <source>
        <dbReference type="HAMAP-Rule" id="MF_00356"/>
    </source>
</evidence>
<keyword evidence="9 11" id="KW-0239">DNA-directed DNA polymerase</keyword>
<dbReference type="CDD" id="cd07309">
    <property type="entry name" value="PHP"/>
    <property type="match status" value="1"/>
</dbReference>
<evidence type="ECO:0000256" key="9">
    <source>
        <dbReference type="ARBA" id="ARBA00022932"/>
    </source>
</evidence>
<keyword evidence="3 11" id="KW-0808">Transferase</keyword>
<dbReference type="Pfam" id="PF14579">
    <property type="entry name" value="HHH_6"/>
    <property type="match status" value="1"/>
</dbReference>
<keyword evidence="4 11" id="KW-0548">Nucleotidyltransferase</keyword>
<gene>
    <name evidence="11 14" type="primary">polC</name>
    <name evidence="14" type="ORF">SCANT_v1c07380</name>
</gene>
<evidence type="ECO:0000313" key="14">
    <source>
        <dbReference type="EMBL" id="ALD66644.1"/>
    </source>
</evidence>
<dbReference type="NCBIfam" id="NF001688">
    <property type="entry name" value="PRK00448.1"/>
    <property type="match status" value="1"/>
</dbReference>
<dbReference type="EMBL" id="CP012622">
    <property type="protein sequence ID" value="ALD66644.1"/>
    <property type="molecule type" value="Genomic_DNA"/>
</dbReference>
<dbReference type="InterPro" id="IPR006308">
    <property type="entry name" value="Pol_III_a_PolC-type_gram_pos"/>
</dbReference>
<comment type="similarity">
    <text evidence="11">Belongs to the DNA polymerase type-C family. PolC subfamily.</text>
</comment>
<feature type="domain" description="Exonuclease" evidence="12">
    <location>
        <begin position="436"/>
        <end position="605"/>
    </location>
</feature>
<dbReference type="EC" id="2.7.7.7" evidence="11"/>
<dbReference type="Gene3D" id="2.40.50.140">
    <property type="entry name" value="Nucleic acid-binding proteins"/>
    <property type="match status" value="1"/>
</dbReference>
<protein>
    <recommendedName>
        <fullName evidence="11">DNA polymerase III PolC-type</fullName>
        <shortName evidence="11">PolIII</shortName>
        <ecNumber evidence="11">2.7.7.7</ecNumber>
    </recommendedName>
</protein>
<dbReference type="Gene3D" id="1.10.150.870">
    <property type="match status" value="1"/>
</dbReference>
<evidence type="ECO:0000256" key="1">
    <source>
        <dbReference type="ARBA" id="ARBA00003452"/>
    </source>
</evidence>
<dbReference type="Pfam" id="PF00929">
    <property type="entry name" value="RNase_T"/>
    <property type="match status" value="1"/>
</dbReference>
<dbReference type="FunFam" id="3.30.420.10:FF:000045">
    <property type="entry name" value="3'-5' exonuclease DinG"/>
    <property type="match status" value="1"/>
</dbReference>
<dbReference type="InterPro" id="IPR036397">
    <property type="entry name" value="RNaseH_sf"/>
</dbReference>
<dbReference type="InterPro" id="IPR013520">
    <property type="entry name" value="Ribonucl_H"/>
</dbReference>
<dbReference type="PANTHER" id="PTHR32294">
    <property type="entry name" value="DNA POLYMERASE III SUBUNIT ALPHA"/>
    <property type="match status" value="1"/>
</dbReference>
<dbReference type="CDD" id="cd07435">
    <property type="entry name" value="PHP_PolIIIA_POLC"/>
    <property type="match status" value="1"/>
</dbReference>